<evidence type="ECO:0000313" key="2">
    <source>
        <dbReference type="Proteomes" id="UP000277294"/>
    </source>
</evidence>
<dbReference type="Pfam" id="PF11171">
    <property type="entry name" value="DUF2958"/>
    <property type="match status" value="1"/>
</dbReference>
<dbReference type="AlphaFoldDB" id="A0A3P4B5G1"/>
<dbReference type="EMBL" id="UWPJ01000027">
    <property type="protein sequence ID" value="VCU71534.1"/>
    <property type="molecule type" value="Genomic_DNA"/>
</dbReference>
<sequence length="115" mass="12590">MPLITAAQHARLLDQGRQRARDPGFDPVPVAKVYTPDAGVVWLLAYAYPDDPRRLHGLCDANTGFPQLADIRLDDLEAIRGPRGVPLAADPRFTPTRTLSDYAARAIAHGAYVED</sequence>
<dbReference type="Proteomes" id="UP000277294">
    <property type="component" value="Unassembled WGS sequence"/>
</dbReference>
<proteinExistence type="predicted"/>
<name>A0A3P4B5G1_9BURK</name>
<accession>A0A3P4B5G1</accession>
<evidence type="ECO:0000313" key="1">
    <source>
        <dbReference type="EMBL" id="VCU71534.1"/>
    </source>
</evidence>
<organism evidence="1 2">
    <name type="scientific">Pigmentiphaga humi</name>
    <dbReference type="NCBI Taxonomy" id="2478468"/>
    <lineage>
        <taxon>Bacteria</taxon>
        <taxon>Pseudomonadati</taxon>
        <taxon>Pseudomonadota</taxon>
        <taxon>Betaproteobacteria</taxon>
        <taxon>Burkholderiales</taxon>
        <taxon>Alcaligenaceae</taxon>
        <taxon>Pigmentiphaga</taxon>
    </lineage>
</organism>
<dbReference type="OrthoDB" id="1070337at2"/>
<reference evidence="1 2" key="1">
    <citation type="submission" date="2018-10" db="EMBL/GenBank/DDBJ databases">
        <authorList>
            <person name="Criscuolo A."/>
        </authorList>
    </citation>
    <scope>NUCLEOTIDE SEQUENCE [LARGE SCALE GENOMIC DNA]</scope>
    <source>
        <strain evidence="1">DnA1</strain>
    </source>
</reference>
<dbReference type="InterPro" id="IPR021341">
    <property type="entry name" value="DUF2958"/>
</dbReference>
<gene>
    <name evidence="1" type="ORF">PIGHUM_03619</name>
</gene>
<keyword evidence="2" id="KW-1185">Reference proteome</keyword>
<protein>
    <submittedName>
        <fullName evidence="1">Uncharacterized protein</fullName>
    </submittedName>
</protein>
<dbReference type="RefSeq" id="WP_124081131.1">
    <property type="nucleotide sequence ID" value="NZ_UWPJ01000027.1"/>
</dbReference>